<feature type="coiled-coil region" evidence="1">
    <location>
        <begin position="230"/>
        <end position="317"/>
    </location>
</feature>
<evidence type="ECO:0000256" key="1">
    <source>
        <dbReference type="SAM" id="Coils"/>
    </source>
</evidence>
<dbReference type="Proteomes" id="UP001165121">
    <property type="component" value="Unassembled WGS sequence"/>
</dbReference>
<reference evidence="3" key="1">
    <citation type="submission" date="2023-04" db="EMBL/GenBank/DDBJ databases">
        <title>Phytophthora fragariaefolia NBRC 109709.</title>
        <authorList>
            <person name="Ichikawa N."/>
            <person name="Sato H."/>
            <person name="Tonouchi N."/>
        </authorList>
    </citation>
    <scope>NUCLEOTIDE SEQUENCE</scope>
    <source>
        <strain evidence="3">NBRC 109709</strain>
    </source>
</reference>
<sequence>MDRAEPNVPQQSTAPQEAAPPVPDVSDTTQAHAVGPDQSPVFVPLLEGTSGSPLPDPFPQVGIGAAPLDEAAIRSSLAAVESALRRASEFQDLQRSYDRLLSSYFGLRRRVVELQHDLDDAARLASPFAQYVQQKFSIQTNKLQRSQQECAELRNALQEQLDNAGELADLRDHLAYRERVHADAVASFEQTIDGLNRRLAVALAAATANALGASDTDPQLQALDAPIANQADTARDLEDAQESIKALEASQTAFENSNRNFQQQITNFRSRIAQTEADAAAVHTRGLDERDRLQALLDKSDQEVQDHLTALRQAREDRDRALADIVQARKYHFDHHCVSSNLAS</sequence>
<dbReference type="PANTHER" id="PTHR48194:SF1">
    <property type="entry name" value="INTEGRATOR COMPLEX SUBUNIT 10-LIKE PROTEIN"/>
    <property type="match status" value="1"/>
</dbReference>
<evidence type="ECO:0000313" key="4">
    <source>
        <dbReference type="Proteomes" id="UP001165121"/>
    </source>
</evidence>
<keyword evidence="1" id="KW-0175">Coiled coil</keyword>
<dbReference type="PANTHER" id="PTHR48194">
    <property type="entry name" value="FINGER PROTEIN, PUTATIVE-RELATED"/>
    <property type="match status" value="1"/>
</dbReference>
<protein>
    <submittedName>
        <fullName evidence="3">Unnamed protein product</fullName>
    </submittedName>
</protein>
<evidence type="ECO:0000256" key="2">
    <source>
        <dbReference type="SAM" id="MobiDB-lite"/>
    </source>
</evidence>
<dbReference type="AlphaFoldDB" id="A0A9W6Y7C0"/>
<evidence type="ECO:0000313" key="3">
    <source>
        <dbReference type="EMBL" id="GMF58143.1"/>
    </source>
</evidence>
<keyword evidence="4" id="KW-1185">Reference proteome</keyword>
<dbReference type="InterPro" id="IPR053129">
    <property type="entry name" value="Integrator_complex_assoc"/>
</dbReference>
<proteinExistence type="predicted"/>
<feature type="region of interest" description="Disordered" evidence="2">
    <location>
        <begin position="1"/>
        <end position="50"/>
    </location>
</feature>
<accession>A0A9W6Y7C0</accession>
<name>A0A9W6Y7C0_9STRA</name>
<organism evidence="3 4">
    <name type="scientific">Phytophthora fragariaefolia</name>
    <dbReference type="NCBI Taxonomy" id="1490495"/>
    <lineage>
        <taxon>Eukaryota</taxon>
        <taxon>Sar</taxon>
        <taxon>Stramenopiles</taxon>
        <taxon>Oomycota</taxon>
        <taxon>Peronosporomycetes</taxon>
        <taxon>Peronosporales</taxon>
        <taxon>Peronosporaceae</taxon>
        <taxon>Phytophthora</taxon>
    </lineage>
</organism>
<gene>
    <name evidence="3" type="ORF">Pfra01_002495000</name>
</gene>
<dbReference type="EMBL" id="BSXT01004528">
    <property type="protein sequence ID" value="GMF58143.1"/>
    <property type="molecule type" value="Genomic_DNA"/>
</dbReference>
<comment type="caution">
    <text evidence="3">The sequence shown here is derived from an EMBL/GenBank/DDBJ whole genome shotgun (WGS) entry which is preliminary data.</text>
</comment>